<evidence type="ECO:0000313" key="1">
    <source>
        <dbReference type="EMBL" id="QKV52956.1"/>
    </source>
</evidence>
<dbReference type="AlphaFoldDB" id="A0A6N1X544"/>
<dbReference type="EMBL" id="CP054840">
    <property type="protein sequence ID" value="QKV52956.1"/>
    <property type="molecule type" value="Genomic_DNA"/>
</dbReference>
<organism evidence="1 2">
    <name type="scientific">Comamonas antarctica</name>
    <dbReference type="NCBI Taxonomy" id="2743470"/>
    <lineage>
        <taxon>Bacteria</taxon>
        <taxon>Pseudomonadati</taxon>
        <taxon>Pseudomonadota</taxon>
        <taxon>Betaproteobacteria</taxon>
        <taxon>Burkholderiales</taxon>
        <taxon>Comamonadaceae</taxon>
        <taxon>Comamonas</taxon>
    </lineage>
</organism>
<reference evidence="1 2" key="1">
    <citation type="submission" date="2020-06" db="EMBL/GenBank/DDBJ databases">
        <title>Acidovorax antarctica sp. nov., isolated from Corinth ice sheet soil, Antarctic Fields Peninsula.</title>
        <authorList>
            <person name="Xu Q."/>
            <person name="Peng F."/>
        </authorList>
    </citation>
    <scope>NUCLEOTIDE SEQUENCE [LARGE SCALE GENOMIC DNA]</scope>
    <source>
        <strain evidence="1 2">16-35-5</strain>
    </source>
</reference>
<sequence>MAFPHAQPLPPSSLPLRGLDTHVATGLSSLQDEAQATLAPFAPGSAARRDGAGMPRHTRAWQATSTVPDMSAASALLRLAADDGDTAGQGLMTLDIDDTDPLGRLDEFLCSFWDTRHLLFMHPQDMADRGLAEGGAVLVSAATSAAQVLQALRLRVVPYDVPRGTVRGFARECQPLLAAQGGVAAALSVRVANISA</sequence>
<gene>
    <name evidence="1" type="ORF">HUK68_08680</name>
</gene>
<proteinExistence type="predicted"/>
<accession>A0A6N1X544</accession>
<dbReference type="Proteomes" id="UP000509579">
    <property type="component" value="Chromosome"/>
</dbReference>
<dbReference type="RefSeq" id="WP_175503834.1">
    <property type="nucleotide sequence ID" value="NZ_CAURQT010000017.1"/>
</dbReference>
<protein>
    <submittedName>
        <fullName evidence="1">Uncharacterized protein</fullName>
    </submittedName>
</protein>
<name>A0A6N1X544_9BURK</name>
<keyword evidence="2" id="KW-1185">Reference proteome</keyword>
<evidence type="ECO:0000313" key="2">
    <source>
        <dbReference type="Proteomes" id="UP000509579"/>
    </source>
</evidence>
<dbReference type="KEGG" id="aant:HUK68_08680"/>